<dbReference type="Pfam" id="PF00652">
    <property type="entry name" value="Ricin_B_lectin"/>
    <property type="match status" value="1"/>
</dbReference>
<evidence type="ECO:0000256" key="16">
    <source>
        <dbReference type="RuleBase" id="RU003845"/>
    </source>
</evidence>
<keyword evidence="2 16" id="KW-0813">Transport</keyword>
<organism evidence="22 23">
    <name type="scientific">Stylophora pistillata</name>
    <name type="common">Smooth cauliflower coral</name>
    <dbReference type="NCBI Taxonomy" id="50429"/>
    <lineage>
        <taxon>Eukaryota</taxon>
        <taxon>Metazoa</taxon>
        <taxon>Cnidaria</taxon>
        <taxon>Anthozoa</taxon>
        <taxon>Hexacorallia</taxon>
        <taxon>Scleractinia</taxon>
        <taxon>Astrocoeniina</taxon>
        <taxon>Pocilloporidae</taxon>
        <taxon>Stylophora</taxon>
    </lineage>
</organism>
<dbReference type="GO" id="GO:0016020">
    <property type="term" value="C:membrane"/>
    <property type="evidence" value="ECO:0007669"/>
    <property type="project" value="UniProtKB-SubCell"/>
</dbReference>
<dbReference type="SUPFAM" id="SSF49785">
    <property type="entry name" value="Galactose-binding domain-like"/>
    <property type="match status" value="1"/>
</dbReference>
<dbReference type="PANTHER" id="PTHR10972:SF141">
    <property type="entry name" value="OXYSTEROL-BINDING PROTEIN"/>
    <property type="match status" value="1"/>
</dbReference>
<evidence type="ECO:0000259" key="19">
    <source>
        <dbReference type="PROSITE" id="PS50003"/>
    </source>
</evidence>
<dbReference type="GO" id="GO:0030154">
    <property type="term" value="P:cell differentiation"/>
    <property type="evidence" value="ECO:0007669"/>
    <property type="project" value="UniProtKB-KW"/>
</dbReference>
<comment type="caution">
    <text evidence="22">The sequence shown here is derived from an EMBL/GenBank/DDBJ whole genome shotgun (WGS) entry which is preliminary data.</text>
</comment>
<dbReference type="Gene3D" id="2.60.40.10">
    <property type="entry name" value="Immunoglobulins"/>
    <property type="match status" value="1"/>
</dbReference>
<evidence type="ECO:0000256" key="13">
    <source>
        <dbReference type="ARBA" id="ARBA00023157"/>
    </source>
</evidence>
<dbReference type="Pfam" id="PF13927">
    <property type="entry name" value="Ig_3"/>
    <property type="match status" value="1"/>
</dbReference>
<dbReference type="InterPro" id="IPR008979">
    <property type="entry name" value="Galactose-bd-like_sf"/>
</dbReference>
<dbReference type="Gene3D" id="2.30.29.30">
    <property type="entry name" value="Pleckstrin-homology domain (PH domain)/Phosphotyrosine-binding domain (PTB)"/>
    <property type="match status" value="1"/>
</dbReference>
<dbReference type="GO" id="GO:0005829">
    <property type="term" value="C:cytosol"/>
    <property type="evidence" value="ECO:0007669"/>
    <property type="project" value="TreeGrafter"/>
</dbReference>
<dbReference type="SUPFAM" id="SSF57196">
    <property type="entry name" value="EGF/Laminin"/>
    <property type="match status" value="1"/>
</dbReference>
<feature type="domain" description="PH" evidence="19">
    <location>
        <begin position="51"/>
        <end position="148"/>
    </location>
</feature>
<dbReference type="InterPro" id="IPR013783">
    <property type="entry name" value="Ig-like_fold"/>
</dbReference>
<keyword evidence="17" id="KW-0175">Coiled coil</keyword>
<comment type="similarity">
    <text evidence="15">Belongs to the OSBP family.</text>
</comment>
<dbReference type="Gene3D" id="6.10.140.1150">
    <property type="match status" value="1"/>
</dbReference>
<keyword evidence="14" id="KW-0325">Glycoprotein</keyword>
<sequence length="2681" mass="295791">MAVAEDILKDPYFANLDIDLSQFSEEEKTAILGVMQKAKVLDQQRVEDKFRQPTEGQLSKWTNLMKGWQFRWFTLDPDSGLLEYYVDKEKKKLGPRGSVYLGGSMIAPSDEDSFTFAVSAANGDIFKLRASDAKERQDWINKLRSVAEFHTSSIAEAAPPLYTTHSFSQSSAQSSGPVKQTVTAASSSGHPQVAGADELLSDSPKVTHETYHVPEKIMEQISHIREDLYRIEDQQMALIDLLELDPTGEESLFPLDNDVLILKATAQSALSTLHHCFSILQGQAADVQSEASGDALQRDENTSDFKSHGDKTSGEGRSFGFHKNPGTPKSQRKDSKTTEITADSSGVSCCEKARAEMKYNVARRVEEETDDEAYCTAEEPENQSVEEHKSVILHLVSQLKLGMDLTKVVLPTFILEPRSLLEMYADFFAHPDLFVKIPDGLTAEDRILSVVEFYLTSFHAGRKGSLAKKPYNPILGETFYCSWKVPMSSNAKQPSTNSHIDHSSTVSDDGRVSFVAEQLSHHPPISGFYAECPSKKLCFNAHIWTKSKFYGMSIGVVNQGVGGKVNITCAKTGYNASVTFHTKPFYGGKLHRVTGEVKNTSSGKVICKVNGEWNGHIELNFTSHQEEPKVINTEALQVCRKRVCPQSKQDEFESRRLWHRVTHALKSDDIDSATSAKHELEERQRIEARERKETGVEWKTKDAKVTTKLDILLVLEISLFSQKVNGGWGDWSGWSGCAAGVCAGNQRIRTRTCTNPIPSEDGKYCDEGESSEQQDCMVDGGFTEWSQWSLCENPCGGSVVNRTRACTNPTPTPDGNPCSGDTVQTKLECIGPCPTGPLDGNWGSWSPWTRCSKTCGITGGSILRRTRLCNQPPPLNGGKKCIGNDTEALRACFTACPVDGGFGLWSAWTACSETCGTGSQSRSRLCNNPVPASGGQNCTGDFTQAKSCKLTSCPGAVNGGWSAYSPWSACTEPKYCLQGTKKRTRTCTNPPPANGGDDCSGMAVEEKICPKQADGCTTYQPNKPDKTAADPGSWIALECGATEKFSATGSYNQQVPFAVYSSQNFGFMRTELESGWFAFQMVPDDKDDYGKKKLTKVCFEIIDPLTIDKVVTNKATYYTKIDALPEWTKPELSETVPAFTIWIDELQALRKYEFQCAKSDEYVPLTGYVMTDVRFSYYTEGNSQTFKAKGDYTISTGTVFKTEVKKDVISGGVYATGDTDSVKFPDIMASFGLDPSSLPDFFVNALKGVGIWDFTMAPAQVVRKLVKNGVFRFTASIDAGGVPIHVEILTGVRFGRKTFAVGFSFDRESYGKLAEKLSGIGVDFLDKLGLEFEADWNDSAKHVKIGFRADIKVPVNGDIYRDGIRAPNSELFLFGVLEYDFQEQVVGGKFGMRGIWRRAFFIPFVGIGNIFLGLTYKVGAPIPITGVQFGMRIEFGYDCLIPADFNNDGHCFGGSGYFGVGAPQFFYADMTALTLGKIIRLLGFTFPLPPPIAQTGFPEGAAGSYADAAFDLRIAGGPYILKGFMIKGRLNILGWSIFAHVKLSDEAIFADIKPDPVKILDLATIVRSPSEQDIGPWFYVDARKSPPFIETYIEGYINLLGISTYCRLNLTMTQFELLIQGNFLNLIKAELFISASYSLTFIGAQFYVRVTVDLDGINNALDAAAEAVKSAFDEAQRKLRAARDDVIREKENCKRKLTLECDNCKKLKCAQAERDCKGFLDKAGKWLGGVIDKAGRWFAGTFKKIGKFFAPVGKAFKKFFKGWKKRREIRDMRNENFALHIRKRRFISKIICEGIVGGGCSEIFLIENQQSATDDRRGACLYVDSKNDGALIKVTGCNDTDAKQNWAYTLKGQIMNSFSKLCIDSNGASTGSKLIQSKCDPSKDDQSFQCDLTVRTLKRRRSDQCWTVGKTSLNGAGSLVHLGSLKCIHPQGGGNNVAEGNKLEFVLQNGNLKHTKSGKCVRPMGAIKDGVVLGLFSSCGGHQFSFTAGGSLQHVASKKCVNTRLGKMKPANNEDIVLNSGCENSATSLNKEHLLFSFIPTDPNVHLDKCSYFEQARLDQRFEVADEPVLSICGKFARNLAFKKTTEQSSTDSNGFSSRAVDENYSVYYNEKSCTHTKKEQNPWWRVDLGREYIVTDVLIVNRYNNFERLKNFDVRIGIIRNNLKNPSCGDRVRTVGQGQGLRVQCDPPIPGRYVSVQMFGEGILTMCEVAVYSRVGSFADLCQLDNGGCSQVCYNLCNLRVRCGCWPGYTLAYDGITCVVGERLRDDDKTCEVLFFLWIACPIERIEDLDPDKSTVVLGYKWQLPRTNLENVTVSPSNYDENYPFPVGKHRVTWMGASESGGQISCSFYVTVNDVTPPSVESCPASFKEKTNSLQKEISWTEPVFSDNVEVTSVFSNRKPGFEMATYTSIRIQYTASDATGNIAYCVFNITLEGIPGMFQNPRYRCQDNKWLSLDDGVSILTRAPDCMVNCPPGTYGDSGSNTCIDCIPGFYQDQEGMTECQPCPKNYSNVITGSKSSVDCKLICRPGYYSTNHGITPCVECPMGTYQENDQQTMCHACPMGTNTASAGRTSLEDCTSPVRITETIPTSDHTAYENSTISLECLISGVPAPTVTWSKVGGSLPSQDRLVIQNILDPDNKLSGVRYTISKVVVADSGTYECIATNKNKAVTKQVIINVQAE</sequence>
<feature type="region of interest" description="Disordered" evidence="18">
    <location>
        <begin position="166"/>
        <end position="201"/>
    </location>
</feature>
<dbReference type="InterPro" id="IPR000648">
    <property type="entry name" value="Oxysterol-bd"/>
</dbReference>
<keyword evidence="9" id="KW-1133">Transmembrane helix</keyword>
<dbReference type="InterPro" id="IPR000884">
    <property type="entry name" value="TSP1_rpt"/>
</dbReference>
<dbReference type="SUPFAM" id="SSF48726">
    <property type="entry name" value="Immunoglobulin"/>
    <property type="match status" value="1"/>
</dbReference>
<dbReference type="InterPro" id="IPR001849">
    <property type="entry name" value="PH_domain"/>
</dbReference>
<dbReference type="SUPFAM" id="SSF50729">
    <property type="entry name" value="PH domain-like"/>
    <property type="match status" value="1"/>
</dbReference>
<dbReference type="CDD" id="cd13291">
    <property type="entry name" value="PH_ORP10_ORP11"/>
    <property type="match status" value="1"/>
</dbReference>
<evidence type="ECO:0000256" key="1">
    <source>
        <dbReference type="ARBA" id="ARBA00004167"/>
    </source>
</evidence>
<gene>
    <name evidence="22" type="primary">OSBPL11</name>
    <name evidence="22" type="ORF">AWC38_SpisGene11029</name>
</gene>
<dbReference type="Pfam" id="PF01237">
    <property type="entry name" value="Oxysterol_BP"/>
    <property type="match status" value="2"/>
</dbReference>
<dbReference type="FunFam" id="2.20.100.10:FF:000001">
    <property type="entry name" value="semaphorin-5A isoform X1"/>
    <property type="match status" value="2"/>
</dbReference>
<dbReference type="InterPro" id="IPR037239">
    <property type="entry name" value="OSBP_sf"/>
</dbReference>
<dbReference type="CDD" id="cd23417">
    <property type="entry name" value="beta-trefoil_Ricin_MytiLec-like"/>
    <property type="match status" value="1"/>
</dbReference>
<evidence type="ECO:0000313" key="22">
    <source>
        <dbReference type="EMBL" id="PFX24388.1"/>
    </source>
</evidence>
<dbReference type="InterPro" id="IPR003598">
    <property type="entry name" value="Ig_sub2"/>
</dbReference>
<dbReference type="Pfam" id="PF00090">
    <property type="entry name" value="TSP_1"/>
    <property type="match status" value="5"/>
</dbReference>
<dbReference type="FunFam" id="2.20.100.10:FF:000021">
    <property type="entry name" value="semaphorin-5B isoform X1"/>
    <property type="match status" value="1"/>
</dbReference>
<dbReference type="SMART" id="SM00408">
    <property type="entry name" value="IGc2"/>
    <property type="match status" value="1"/>
</dbReference>
<dbReference type="EMBL" id="LSMT01000178">
    <property type="protein sequence ID" value="PFX24388.1"/>
    <property type="molecule type" value="Genomic_DNA"/>
</dbReference>
<dbReference type="Pfam" id="PF02494">
    <property type="entry name" value="HYR"/>
    <property type="match status" value="1"/>
</dbReference>
<dbReference type="InterPro" id="IPR011641">
    <property type="entry name" value="Tyr-kin_ephrin_A/B_rcpt-like"/>
</dbReference>
<dbReference type="CDD" id="cd23385">
    <property type="entry name" value="beta-trefoil_Ricin_MRC-like"/>
    <property type="match status" value="1"/>
</dbReference>
<feature type="coiled-coil region" evidence="17">
    <location>
        <begin position="1658"/>
        <end position="1692"/>
    </location>
</feature>
<evidence type="ECO:0000256" key="7">
    <source>
        <dbReference type="ARBA" id="ARBA00022837"/>
    </source>
</evidence>
<dbReference type="Gene3D" id="2.10.50.10">
    <property type="entry name" value="Tumor Necrosis Factor Receptor, subunit A, domain 2"/>
    <property type="match status" value="2"/>
</dbReference>
<keyword evidence="4" id="KW-0479">Metal-binding</keyword>
<dbReference type="PANTHER" id="PTHR10972">
    <property type="entry name" value="OXYSTEROL-BINDING PROTEIN-RELATED"/>
    <property type="match status" value="1"/>
</dbReference>
<evidence type="ECO:0000256" key="3">
    <source>
        <dbReference type="ARBA" id="ARBA00022692"/>
    </source>
</evidence>
<keyword evidence="10 16" id="KW-0445">Lipid transport</keyword>
<dbReference type="GO" id="GO:0007399">
    <property type="term" value="P:nervous system development"/>
    <property type="evidence" value="ECO:0007669"/>
    <property type="project" value="UniProtKB-KW"/>
</dbReference>
<keyword evidence="7" id="KW-0106">Calcium</keyword>
<dbReference type="InterPro" id="IPR011993">
    <property type="entry name" value="PH-like_dom_sf"/>
</dbReference>
<dbReference type="Gene3D" id="2.80.10.50">
    <property type="match status" value="2"/>
</dbReference>
<dbReference type="GO" id="GO:0032934">
    <property type="term" value="F:sterol binding"/>
    <property type="evidence" value="ECO:0007669"/>
    <property type="project" value="TreeGrafter"/>
</dbReference>
<dbReference type="InterPro" id="IPR007110">
    <property type="entry name" value="Ig-like_dom"/>
</dbReference>
<dbReference type="SMART" id="SM00209">
    <property type="entry name" value="TSP1"/>
    <property type="match status" value="5"/>
</dbReference>
<proteinExistence type="inferred from homology"/>
<dbReference type="Gene3D" id="2.40.160.120">
    <property type="match status" value="2"/>
</dbReference>
<evidence type="ECO:0000259" key="20">
    <source>
        <dbReference type="PROSITE" id="PS50825"/>
    </source>
</evidence>
<dbReference type="InterPro" id="IPR009030">
    <property type="entry name" value="Growth_fac_rcpt_cys_sf"/>
</dbReference>
<dbReference type="Gene3D" id="2.10.25.10">
    <property type="entry name" value="Laminin"/>
    <property type="match status" value="1"/>
</dbReference>
<dbReference type="SUPFAM" id="SSF82895">
    <property type="entry name" value="TSP-1 type 1 repeat"/>
    <property type="match status" value="5"/>
</dbReference>
<dbReference type="PROSITE" id="PS50825">
    <property type="entry name" value="HYR"/>
    <property type="match status" value="1"/>
</dbReference>
<evidence type="ECO:0000256" key="14">
    <source>
        <dbReference type="ARBA" id="ARBA00023180"/>
    </source>
</evidence>
<dbReference type="OrthoDB" id="5984322at2759"/>
<dbReference type="FunFam" id="1.10.287.2720:FF:000001">
    <property type="entry name" value="Oxysterol-binding OBPalpha"/>
    <property type="match status" value="1"/>
</dbReference>
<evidence type="ECO:0000259" key="21">
    <source>
        <dbReference type="PROSITE" id="PS50835"/>
    </source>
</evidence>
<keyword evidence="11" id="KW-0446">Lipid-binding</keyword>
<evidence type="ECO:0000256" key="8">
    <source>
        <dbReference type="ARBA" id="ARBA00022902"/>
    </source>
</evidence>
<feature type="compositionally biased region" description="Basic and acidic residues" evidence="18">
    <location>
        <begin position="296"/>
        <end position="314"/>
    </location>
</feature>
<dbReference type="InterPro" id="IPR003599">
    <property type="entry name" value="Ig_sub"/>
</dbReference>
<feature type="region of interest" description="Disordered" evidence="18">
    <location>
        <begin position="290"/>
        <end position="341"/>
    </location>
</feature>
<dbReference type="SMART" id="SM00409">
    <property type="entry name" value="IG"/>
    <property type="match status" value="1"/>
</dbReference>
<dbReference type="Proteomes" id="UP000225706">
    <property type="component" value="Unassembled WGS sequence"/>
</dbReference>
<evidence type="ECO:0000256" key="5">
    <source>
        <dbReference type="ARBA" id="ARBA00022737"/>
    </source>
</evidence>
<protein>
    <recommendedName>
        <fullName evidence="16">Oxysterol-binding protein</fullName>
    </recommendedName>
</protein>
<dbReference type="GO" id="GO:0046872">
    <property type="term" value="F:metal ion binding"/>
    <property type="evidence" value="ECO:0007669"/>
    <property type="project" value="UniProtKB-KW"/>
</dbReference>
<dbReference type="PROSITE" id="PS50092">
    <property type="entry name" value="TSP1"/>
    <property type="match status" value="5"/>
</dbReference>
<dbReference type="SMART" id="SM01411">
    <property type="entry name" value="Ephrin_rec_like"/>
    <property type="match status" value="2"/>
</dbReference>
<dbReference type="Gene3D" id="2.20.100.10">
    <property type="entry name" value="Thrombospondin type-1 (TSP1) repeat"/>
    <property type="match status" value="5"/>
</dbReference>
<keyword evidence="3" id="KW-0812">Transmembrane</keyword>
<keyword evidence="5" id="KW-0677">Repeat</keyword>
<keyword evidence="12" id="KW-0472">Membrane</keyword>
<dbReference type="FunFam" id="2.20.100.10:FF:000007">
    <property type="entry name" value="Thrombospondin 1"/>
    <property type="match status" value="1"/>
</dbReference>
<keyword evidence="13" id="KW-1015">Disulfide bond</keyword>
<dbReference type="GO" id="GO:0006869">
    <property type="term" value="P:lipid transport"/>
    <property type="evidence" value="ECO:0007669"/>
    <property type="project" value="UniProtKB-KW"/>
</dbReference>
<dbReference type="PROSITE" id="PS50003">
    <property type="entry name" value="PH_DOMAIN"/>
    <property type="match status" value="1"/>
</dbReference>
<dbReference type="InterPro" id="IPR036383">
    <property type="entry name" value="TSP1_rpt_sf"/>
</dbReference>
<evidence type="ECO:0000256" key="4">
    <source>
        <dbReference type="ARBA" id="ARBA00022723"/>
    </source>
</evidence>
<dbReference type="SUPFAM" id="SSF144000">
    <property type="entry name" value="Oxysterol-binding protein-like"/>
    <property type="match status" value="1"/>
</dbReference>
<dbReference type="Gene3D" id="2.60.120.260">
    <property type="entry name" value="Galactose-binding domain-like"/>
    <property type="match status" value="1"/>
</dbReference>
<dbReference type="InterPro" id="IPR006585">
    <property type="entry name" value="FTP1"/>
</dbReference>
<dbReference type="InterPro" id="IPR035992">
    <property type="entry name" value="Ricin_B-like_lectins"/>
</dbReference>
<dbReference type="PROSITE" id="PS01013">
    <property type="entry name" value="OSBP"/>
    <property type="match status" value="1"/>
</dbReference>
<keyword evidence="23" id="KW-1185">Reference proteome</keyword>
<dbReference type="InterPro" id="IPR003410">
    <property type="entry name" value="HYR_dom"/>
</dbReference>
<dbReference type="InterPro" id="IPR018494">
    <property type="entry name" value="Oxysterol-bd_CS"/>
</dbReference>
<evidence type="ECO:0000256" key="11">
    <source>
        <dbReference type="ARBA" id="ARBA00023121"/>
    </source>
</evidence>
<dbReference type="InterPro" id="IPR036179">
    <property type="entry name" value="Ig-like_dom_sf"/>
</dbReference>
<dbReference type="SUPFAM" id="SSF50370">
    <property type="entry name" value="Ricin B-like lectins"/>
    <property type="match status" value="1"/>
</dbReference>
<dbReference type="Pfam" id="PF00169">
    <property type="entry name" value="PH"/>
    <property type="match status" value="1"/>
</dbReference>
<feature type="domain" description="Ig-like" evidence="21">
    <location>
        <begin position="2580"/>
        <end position="2677"/>
    </location>
</feature>
<evidence type="ECO:0000256" key="18">
    <source>
        <dbReference type="SAM" id="MobiDB-lite"/>
    </source>
</evidence>
<keyword evidence="8" id="KW-0524">Neurogenesis</keyword>
<accession>A0A2B4S761</accession>
<dbReference type="PROSITE" id="PS50231">
    <property type="entry name" value="RICIN_B_LECTIN"/>
    <property type="match status" value="1"/>
</dbReference>
<dbReference type="FunFam" id="2.10.50.10:FF:000032">
    <property type="entry name" value="Uncharacterized protein, isoform A"/>
    <property type="match status" value="1"/>
</dbReference>
<evidence type="ECO:0000256" key="9">
    <source>
        <dbReference type="ARBA" id="ARBA00022989"/>
    </source>
</evidence>
<dbReference type="SMART" id="SM00458">
    <property type="entry name" value="RICIN"/>
    <property type="match status" value="1"/>
</dbReference>
<dbReference type="Gene3D" id="1.10.287.2720">
    <property type="match status" value="1"/>
</dbReference>
<dbReference type="Pfam" id="PF22633">
    <property type="entry name" value="F5_F8_type_C_2"/>
    <property type="match status" value="1"/>
</dbReference>
<dbReference type="SMART" id="SM00233">
    <property type="entry name" value="PH"/>
    <property type="match status" value="1"/>
</dbReference>
<feature type="domain" description="HYR" evidence="20">
    <location>
        <begin position="2354"/>
        <end position="2435"/>
    </location>
</feature>
<evidence type="ECO:0000256" key="10">
    <source>
        <dbReference type="ARBA" id="ARBA00023055"/>
    </source>
</evidence>
<evidence type="ECO:0000256" key="2">
    <source>
        <dbReference type="ARBA" id="ARBA00022448"/>
    </source>
</evidence>
<feature type="compositionally biased region" description="Low complexity" evidence="18">
    <location>
        <begin position="166"/>
        <end position="175"/>
    </location>
</feature>
<evidence type="ECO:0000256" key="6">
    <source>
        <dbReference type="ARBA" id="ARBA00022782"/>
    </source>
</evidence>
<evidence type="ECO:0000313" key="23">
    <source>
        <dbReference type="Proteomes" id="UP000225706"/>
    </source>
</evidence>
<feature type="compositionally biased region" description="Polar residues" evidence="18">
    <location>
        <begin position="176"/>
        <end position="190"/>
    </location>
</feature>
<dbReference type="SUPFAM" id="SSF57184">
    <property type="entry name" value="Growth factor receptor domain"/>
    <property type="match status" value="1"/>
</dbReference>
<evidence type="ECO:0000256" key="12">
    <source>
        <dbReference type="ARBA" id="ARBA00023136"/>
    </source>
</evidence>
<dbReference type="InterPro" id="IPR000772">
    <property type="entry name" value="Ricin_B_lectin"/>
</dbReference>
<keyword evidence="6" id="KW-0221">Differentiation</keyword>
<name>A0A2B4S761_STYPI</name>
<evidence type="ECO:0000256" key="15">
    <source>
        <dbReference type="RuleBase" id="RU003844"/>
    </source>
</evidence>
<dbReference type="PROSITE" id="PS50835">
    <property type="entry name" value="IG_LIKE"/>
    <property type="match status" value="1"/>
</dbReference>
<evidence type="ECO:0000256" key="17">
    <source>
        <dbReference type="SAM" id="Coils"/>
    </source>
</evidence>
<comment type="subcellular location">
    <subcellularLocation>
        <location evidence="1">Membrane</location>
        <topology evidence="1">Single-pass membrane protein</topology>
    </subcellularLocation>
</comment>
<dbReference type="SMART" id="SM00607">
    <property type="entry name" value="FTP"/>
    <property type="match status" value="1"/>
</dbReference>
<dbReference type="Pfam" id="PF07699">
    <property type="entry name" value="Ephrin_rec_like"/>
    <property type="match status" value="2"/>
</dbReference>
<reference evidence="23" key="1">
    <citation type="journal article" date="2017" name="bioRxiv">
        <title>Comparative analysis of the genomes of Stylophora pistillata and Acropora digitifera provides evidence for extensive differences between species of corals.</title>
        <authorList>
            <person name="Voolstra C.R."/>
            <person name="Li Y."/>
            <person name="Liew Y.J."/>
            <person name="Baumgarten S."/>
            <person name="Zoccola D."/>
            <person name="Flot J.-F."/>
            <person name="Tambutte S."/>
            <person name="Allemand D."/>
            <person name="Aranda M."/>
        </authorList>
    </citation>
    <scope>NUCLEOTIDE SEQUENCE [LARGE SCALE GENOMIC DNA]</scope>
</reference>